<dbReference type="EMBL" id="BAAALD010000020">
    <property type="protein sequence ID" value="GAA1082406.1"/>
    <property type="molecule type" value="Genomic_DNA"/>
</dbReference>
<sequence length="416" mass="44141">MGTTAWRPDGFPAQVAEYGEALSEVARVYGTEDGAGPEEWAARLRFAALMRGDRALADWLDGLGLAMPWRVVWAHWRPIEVWDTGAVAPGWTGPVALHGFRAGGSEVCLQSRYDHSYRWYALEDGAPLGEPSPDEPAQEGPPAAVASALDTGDPCHSMVEVTVTRAGAASVHALYPVAHDDDIQVLPGDRVLIAGYSGAALFDFGPPAAAAAAPTAALTGQDADAGAHHRETAPNLLPRDAWWDAARLTPEDVQTYYRGVVLADPGQLAAATGDALSARALATLGLPRISALGWLDTDRAMKELTVTDGRLVIAEVHGEPALRLDLATGRVVDSYGDTVNTSLAAFAACLAMSDWALCLSVGRATRGDDGFGEHYAFLAFVRSSLVRIDPEAAAAAEDDDWWWLGQTEDHCYSLGA</sequence>
<reference evidence="3" key="1">
    <citation type="journal article" date="2019" name="Int. J. Syst. Evol. Microbiol.">
        <title>The Global Catalogue of Microorganisms (GCM) 10K type strain sequencing project: providing services to taxonomists for standard genome sequencing and annotation.</title>
        <authorList>
            <consortium name="The Broad Institute Genomics Platform"/>
            <consortium name="The Broad Institute Genome Sequencing Center for Infectious Disease"/>
            <person name="Wu L."/>
            <person name="Ma J."/>
        </authorList>
    </citation>
    <scope>NUCLEOTIDE SEQUENCE [LARGE SCALE GENOMIC DNA]</scope>
    <source>
        <strain evidence="3">JCM 13002</strain>
    </source>
</reference>
<keyword evidence="3" id="KW-1185">Reference proteome</keyword>
<comment type="caution">
    <text evidence="2">The sequence shown here is derived from an EMBL/GenBank/DDBJ whole genome shotgun (WGS) entry which is preliminary data.</text>
</comment>
<evidence type="ECO:0000313" key="2">
    <source>
        <dbReference type="EMBL" id="GAA1082406.1"/>
    </source>
</evidence>
<protein>
    <submittedName>
        <fullName evidence="2">Uncharacterized protein</fullName>
    </submittedName>
</protein>
<accession>A0ABP4E307</accession>
<proteinExistence type="predicted"/>
<dbReference type="InterPro" id="IPR025851">
    <property type="entry name" value="SUKH-4"/>
</dbReference>
<dbReference type="Proteomes" id="UP001499987">
    <property type="component" value="Unassembled WGS sequence"/>
</dbReference>
<organism evidence="2 3">
    <name type="scientific">Kitasatospora arboriphila</name>
    <dbReference type="NCBI Taxonomy" id="258052"/>
    <lineage>
        <taxon>Bacteria</taxon>
        <taxon>Bacillati</taxon>
        <taxon>Actinomycetota</taxon>
        <taxon>Actinomycetes</taxon>
        <taxon>Kitasatosporales</taxon>
        <taxon>Streptomycetaceae</taxon>
        <taxon>Kitasatospora</taxon>
    </lineage>
</organism>
<name>A0ABP4E307_9ACTN</name>
<evidence type="ECO:0000256" key="1">
    <source>
        <dbReference type="SAM" id="MobiDB-lite"/>
    </source>
</evidence>
<dbReference type="Pfam" id="PF14435">
    <property type="entry name" value="SUKH-4"/>
    <property type="match status" value="1"/>
</dbReference>
<gene>
    <name evidence="2" type="ORF">GCM10009663_26720</name>
</gene>
<evidence type="ECO:0000313" key="3">
    <source>
        <dbReference type="Proteomes" id="UP001499987"/>
    </source>
</evidence>
<feature type="region of interest" description="Disordered" evidence="1">
    <location>
        <begin position="127"/>
        <end position="146"/>
    </location>
</feature>
<dbReference type="RefSeq" id="WP_344623790.1">
    <property type="nucleotide sequence ID" value="NZ_BAAALD010000020.1"/>
</dbReference>